<dbReference type="PANTHER" id="PTHR30203">
    <property type="entry name" value="OUTER MEMBRANE CATION EFFLUX PROTEIN"/>
    <property type="match status" value="1"/>
</dbReference>
<keyword evidence="3" id="KW-0175">Coiled coil</keyword>
<evidence type="ECO:0000256" key="2">
    <source>
        <dbReference type="RuleBase" id="RU362097"/>
    </source>
</evidence>
<dbReference type="InterPro" id="IPR003423">
    <property type="entry name" value="OMP_efflux"/>
</dbReference>
<accession>A0ABW9KLK3</accession>
<keyword evidence="5" id="KW-1185">Reference proteome</keyword>
<comment type="subcellular location">
    <subcellularLocation>
        <location evidence="2">Cell membrane</location>
        <topology evidence="2">Lipid-anchor</topology>
    </subcellularLocation>
</comment>
<evidence type="ECO:0000256" key="3">
    <source>
        <dbReference type="SAM" id="Coils"/>
    </source>
</evidence>
<sequence length="488" mass="53330">MNRSLLQLATAVASISLVLVGGCRVGPNYTAPPPTATAPAFKEAPPQSFEGWKAGTPSAAQLKGDWWTMFGDPQLNALEPQVDTANQTLVAAEANFRAARTQIGFARSQSGPQIAISPSLQGVRDSVYQPYFNQANANSGVSVFSLPVDLNYEVDLWGRIRRGVTQAREEAQAAAGDLENARLSLHAELAMDYFGLRSADAQETLLDSTIQVYQQAVQLTQDRYQGGVSPYSDLTQAQTQLQQARVQRTDLEQQRAQYEHAIAVLIGKAPAELTIPPTSPTLKAPDLPNIPGALPSELLERRPDISADERRVAAANEQIGIAEAAYYPTLTISGSGGFIGNSLLNWFSFPARYFAVGPQLSQVLYDRGRRRSLKELSQAQYDQTVAEYRQTTLSAFQQVEDNLAALRVLQTEAEQQRAATTAAKESQNLFEIRYQGGVDTFLQVVTYQTAALNNQRNEIVIMQRRLDASVLLIKALGGGWNTTQLPKV</sequence>
<gene>
    <name evidence="4" type="ORF">ACK2TP_08605</name>
</gene>
<evidence type="ECO:0000313" key="4">
    <source>
        <dbReference type="EMBL" id="MFN2975821.1"/>
    </source>
</evidence>
<dbReference type="InterPro" id="IPR010131">
    <property type="entry name" value="MdtP/NodT-like"/>
</dbReference>
<name>A0ABW9KLK3_9BACT</name>
<keyword evidence="2" id="KW-1134">Transmembrane beta strand</keyword>
<dbReference type="Gene3D" id="2.20.200.10">
    <property type="entry name" value="Outer membrane efflux proteins (OEP)"/>
    <property type="match status" value="1"/>
</dbReference>
<dbReference type="PANTHER" id="PTHR30203:SF33">
    <property type="entry name" value="BLR4455 PROTEIN"/>
    <property type="match status" value="1"/>
</dbReference>
<keyword evidence="2" id="KW-0812">Transmembrane</keyword>
<feature type="coiled-coil region" evidence="3">
    <location>
        <begin position="234"/>
        <end position="261"/>
    </location>
</feature>
<dbReference type="RefSeq" id="WP_263412668.1">
    <property type="nucleotide sequence ID" value="NZ_BAABBH010000001.1"/>
</dbReference>
<dbReference type="NCBIfam" id="TIGR01845">
    <property type="entry name" value="outer_NodT"/>
    <property type="match status" value="1"/>
</dbReference>
<organism evidence="4 5">
    <name type="scientific">Terriglobus aquaticus</name>
    <dbReference type="NCBI Taxonomy" id="940139"/>
    <lineage>
        <taxon>Bacteria</taxon>
        <taxon>Pseudomonadati</taxon>
        <taxon>Acidobacteriota</taxon>
        <taxon>Terriglobia</taxon>
        <taxon>Terriglobales</taxon>
        <taxon>Acidobacteriaceae</taxon>
        <taxon>Terriglobus</taxon>
    </lineage>
</organism>
<dbReference type="EMBL" id="JBJYXY010000001">
    <property type="protein sequence ID" value="MFN2975821.1"/>
    <property type="molecule type" value="Genomic_DNA"/>
</dbReference>
<reference evidence="4 5" key="1">
    <citation type="submission" date="2024-12" db="EMBL/GenBank/DDBJ databases">
        <authorList>
            <person name="Lee Y."/>
        </authorList>
    </citation>
    <scope>NUCLEOTIDE SEQUENCE [LARGE SCALE GENOMIC DNA]</scope>
    <source>
        <strain evidence="4 5">03SUJ4</strain>
    </source>
</reference>
<comment type="caution">
    <text evidence="4">The sequence shown here is derived from an EMBL/GenBank/DDBJ whole genome shotgun (WGS) entry which is preliminary data.</text>
</comment>
<dbReference type="SUPFAM" id="SSF56954">
    <property type="entry name" value="Outer membrane efflux proteins (OEP)"/>
    <property type="match status" value="1"/>
</dbReference>
<dbReference type="Gene3D" id="1.20.1600.10">
    <property type="entry name" value="Outer membrane efflux proteins (OEP)"/>
    <property type="match status" value="1"/>
</dbReference>
<dbReference type="Pfam" id="PF02321">
    <property type="entry name" value="OEP"/>
    <property type="match status" value="2"/>
</dbReference>
<protein>
    <submittedName>
        <fullName evidence="4">Efflux transporter outer membrane subunit</fullName>
    </submittedName>
</protein>
<evidence type="ECO:0000313" key="5">
    <source>
        <dbReference type="Proteomes" id="UP001634747"/>
    </source>
</evidence>
<dbReference type="Proteomes" id="UP001634747">
    <property type="component" value="Unassembled WGS sequence"/>
</dbReference>
<keyword evidence="2" id="KW-0449">Lipoprotein</keyword>
<dbReference type="PROSITE" id="PS51257">
    <property type="entry name" value="PROKAR_LIPOPROTEIN"/>
    <property type="match status" value="1"/>
</dbReference>
<keyword evidence="2" id="KW-0564">Palmitate</keyword>
<proteinExistence type="inferred from homology"/>
<comment type="similarity">
    <text evidence="1 2">Belongs to the outer membrane factor (OMF) (TC 1.B.17) family.</text>
</comment>
<evidence type="ECO:0000256" key="1">
    <source>
        <dbReference type="ARBA" id="ARBA00007613"/>
    </source>
</evidence>
<keyword evidence="2" id="KW-0472">Membrane</keyword>